<gene>
    <name evidence="4" type="ORF">SBRCBS47491_008916</name>
</gene>
<dbReference type="Pfam" id="PF08610">
    <property type="entry name" value="Pex16"/>
    <property type="match status" value="1"/>
</dbReference>
<organism evidence="4 5">
    <name type="scientific">Sporothrix bragantina</name>
    <dbReference type="NCBI Taxonomy" id="671064"/>
    <lineage>
        <taxon>Eukaryota</taxon>
        <taxon>Fungi</taxon>
        <taxon>Dikarya</taxon>
        <taxon>Ascomycota</taxon>
        <taxon>Pezizomycotina</taxon>
        <taxon>Sordariomycetes</taxon>
        <taxon>Sordariomycetidae</taxon>
        <taxon>Ophiostomatales</taxon>
        <taxon>Ophiostomataceae</taxon>
        <taxon>Sporothrix</taxon>
    </lineage>
</organism>
<feature type="region of interest" description="Disordered" evidence="3">
    <location>
        <begin position="1"/>
        <end position="20"/>
    </location>
</feature>
<comment type="subcellular location">
    <subcellularLocation>
        <location evidence="2">Peroxisome membrane</location>
    </subcellularLocation>
</comment>
<evidence type="ECO:0000256" key="1">
    <source>
        <dbReference type="ARBA" id="ARBA00009505"/>
    </source>
</evidence>
<dbReference type="PANTHER" id="PTHR13299">
    <property type="entry name" value="PEROXISOMAL MEMBRANE PROTEIN PEX16"/>
    <property type="match status" value="1"/>
</dbReference>
<feature type="region of interest" description="Disordered" evidence="3">
    <location>
        <begin position="92"/>
        <end position="118"/>
    </location>
</feature>
<accession>A0ABP0CQG1</accession>
<name>A0ABP0CQG1_9PEZI</name>
<evidence type="ECO:0000256" key="3">
    <source>
        <dbReference type="SAM" id="MobiDB-lite"/>
    </source>
</evidence>
<dbReference type="Proteomes" id="UP001642406">
    <property type="component" value="Unassembled WGS sequence"/>
</dbReference>
<comment type="caution">
    <text evidence="4">The sequence shown here is derived from an EMBL/GenBank/DDBJ whole genome shotgun (WGS) entry which is preliminary data.</text>
</comment>
<keyword evidence="2" id="KW-0962">Peroxisome biogenesis</keyword>
<feature type="compositionally biased region" description="Low complexity" evidence="3">
    <location>
        <begin position="92"/>
        <end position="104"/>
    </location>
</feature>
<dbReference type="InterPro" id="IPR013919">
    <property type="entry name" value="Pex16"/>
</dbReference>
<evidence type="ECO:0000256" key="2">
    <source>
        <dbReference type="RuleBase" id="RU365003"/>
    </source>
</evidence>
<reference evidence="4 5" key="1">
    <citation type="submission" date="2024-01" db="EMBL/GenBank/DDBJ databases">
        <authorList>
            <person name="Allen C."/>
            <person name="Tagirdzhanova G."/>
        </authorList>
    </citation>
    <scope>NUCLEOTIDE SEQUENCE [LARGE SCALE GENOMIC DNA]</scope>
</reference>
<feature type="compositionally biased region" description="Polar residues" evidence="3">
    <location>
        <begin position="248"/>
        <end position="257"/>
    </location>
</feature>
<feature type="compositionally biased region" description="Polar residues" evidence="3">
    <location>
        <begin position="1"/>
        <end position="18"/>
    </location>
</feature>
<comment type="similarity">
    <text evidence="1 2">Belongs to the peroxin-16 family.</text>
</comment>
<sequence>MASTRPPTANRPSPSGSRLSPAKWLSAYDDFIAKNLGQVSQIESTLRSLTYIIPGRFRDAEIASEAIHSGVQLLSLYHDLLLLRTQGASPSGGASSSIGPASASKLLPPPGPAQAPSHHTRYTRYWVYKSPFYRRVAVVLQVVRYTELLCEMAAKRRGERLRWRVVILIEAIKAICNLLLLRVTRGRTLMSPVLPVRQPLPENDGEADEDVEDERDEEQNELDCEQGKPEPETPVPNFAGEDSHINGAVTSLKASITPQPPLSPPPSPRQASAGLVSDVEQPAALAPPSPPPTERQHSPPSHTKGWAMPRTKMSMPPLPQPGDISSYLLSRVLTADDIKPATKLLNQLRGSAQVAEILHILAPLVFAIALARNRDKSRTSWTPWLAGLAMECAARQLRDHSLRTTSLEREEWSRRGWAMGWWSMRGAFYEHVMKGVVGGVRSRMPSFLGGIIEDYEYLWENYYFSTSP</sequence>
<feature type="compositionally biased region" description="Pro residues" evidence="3">
    <location>
        <begin position="258"/>
        <end position="268"/>
    </location>
</feature>
<evidence type="ECO:0000313" key="5">
    <source>
        <dbReference type="Proteomes" id="UP001642406"/>
    </source>
</evidence>
<proteinExistence type="inferred from homology"/>
<protein>
    <recommendedName>
        <fullName evidence="2">Peroxisomal membrane protein PEX16</fullName>
    </recommendedName>
</protein>
<feature type="compositionally biased region" description="Acidic residues" evidence="3">
    <location>
        <begin position="203"/>
        <end position="224"/>
    </location>
</feature>
<dbReference type="PANTHER" id="PTHR13299:SF0">
    <property type="entry name" value="PEROXISOMAL MEMBRANE PROTEIN PEX16"/>
    <property type="match status" value="1"/>
</dbReference>
<dbReference type="EMBL" id="CAWUHC010000126">
    <property type="protein sequence ID" value="CAK7234342.1"/>
    <property type="molecule type" value="Genomic_DNA"/>
</dbReference>
<evidence type="ECO:0000313" key="4">
    <source>
        <dbReference type="EMBL" id="CAK7234342.1"/>
    </source>
</evidence>
<keyword evidence="2" id="KW-0576">Peroxisome</keyword>
<feature type="region of interest" description="Disordered" evidence="3">
    <location>
        <begin position="195"/>
        <end position="317"/>
    </location>
</feature>
<keyword evidence="5" id="KW-1185">Reference proteome</keyword>